<dbReference type="PaxDb" id="55529-EKX43703"/>
<dbReference type="EC" id="2.1.1.360" evidence="1"/>
<keyword evidence="9" id="KW-1185">Reference proteome</keyword>
<dbReference type="Gene3D" id="3.40.50.150">
    <property type="entry name" value="Vaccinia Virus protein VP39"/>
    <property type="match status" value="1"/>
</dbReference>
<evidence type="ECO:0000259" key="6">
    <source>
        <dbReference type="Pfam" id="PF08123"/>
    </source>
</evidence>
<dbReference type="EMBL" id="JH993008">
    <property type="protein sequence ID" value="EKX43703.1"/>
    <property type="molecule type" value="Genomic_DNA"/>
</dbReference>
<dbReference type="GO" id="GO:0051726">
    <property type="term" value="P:regulation of cell cycle"/>
    <property type="evidence" value="ECO:0007669"/>
    <property type="project" value="InterPro"/>
</dbReference>
<dbReference type="GO" id="GO:0140956">
    <property type="term" value="F:histone H3K79 trimethyltransferase activity"/>
    <property type="evidence" value="ECO:0007669"/>
    <property type="project" value="UniProtKB-EC"/>
</dbReference>
<evidence type="ECO:0000256" key="2">
    <source>
        <dbReference type="ARBA" id="ARBA00020987"/>
    </source>
</evidence>
<organism evidence="7">
    <name type="scientific">Guillardia theta (strain CCMP2712)</name>
    <name type="common">Cryptophyte</name>
    <dbReference type="NCBI Taxonomy" id="905079"/>
    <lineage>
        <taxon>Eukaryota</taxon>
        <taxon>Cryptophyceae</taxon>
        <taxon>Pyrenomonadales</taxon>
        <taxon>Geminigeraceae</taxon>
        <taxon>Guillardia</taxon>
    </lineage>
</organism>
<dbReference type="SUPFAM" id="SSF53335">
    <property type="entry name" value="S-adenosyl-L-methionine-dependent methyltransferases"/>
    <property type="match status" value="1"/>
</dbReference>
<proteinExistence type="predicted"/>
<keyword evidence="3" id="KW-0156">Chromatin regulator</keyword>
<evidence type="ECO:0000256" key="3">
    <source>
        <dbReference type="ARBA" id="ARBA00022853"/>
    </source>
</evidence>
<feature type="domain" description="DOT1" evidence="6">
    <location>
        <begin position="38"/>
        <end position="108"/>
    </location>
</feature>
<dbReference type="GeneID" id="17300470"/>
<evidence type="ECO:0000256" key="4">
    <source>
        <dbReference type="ARBA" id="ARBA00029821"/>
    </source>
</evidence>
<dbReference type="HOGENOM" id="CLU_1258190_0_0_1"/>
<dbReference type="STRING" id="905079.L1J588"/>
<gene>
    <name evidence="7" type="ORF">GUITHDRAFT_110160</name>
</gene>
<dbReference type="Proteomes" id="UP000011087">
    <property type="component" value="Unassembled WGS sequence"/>
</dbReference>
<dbReference type="PANTHER" id="PTHR21451">
    <property type="entry name" value="HISTONE H3 METHYLTRANSFERASE"/>
    <property type="match status" value="1"/>
</dbReference>
<dbReference type="InterPro" id="IPR029063">
    <property type="entry name" value="SAM-dependent_MTases_sf"/>
</dbReference>
<dbReference type="EnsemblProtists" id="EKX43703">
    <property type="protein sequence ID" value="EKX43703"/>
    <property type="gene ID" value="GUITHDRAFT_110160"/>
</dbReference>
<dbReference type="InterPro" id="IPR025789">
    <property type="entry name" value="DOT1_dom"/>
</dbReference>
<evidence type="ECO:0000313" key="7">
    <source>
        <dbReference type="EMBL" id="EKX43703.1"/>
    </source>
</evidence>
<name>L1J588_GUITC</name>
<evidence type="ECO:0000256" key="1">
    <source>
        <dbReference type="ARBA" id="ARBA00012190"/>
    </source>
</evidence>
<dbReference type="OMA" id="MMAAVHR"/>
<comment type="catalytic activity">
    <reaction evidence="5">
        <text>L-lysyl(79)-[histone H3] + 3 S-adenosyl-L-methionine = N(6),N(6),N(6)-trimethyl-L-lysyl(79)-[histone H3] + 3 S-adenosyl-L-homocysteine + 3 H(+)</text>
        <dbReference type="Rhea" id="RHEA:60328"/>
        <dbReference type="Rhea" id="RHEA-COMP:15549"/>
        <dbReference type="Rhea" id="RHEA-COMP:15552"/>
        <dbReference type="ChEBI" id="CHEBI:15378"/>
        <dbReference type="ChEBI" id="CHEBI:29969"/>
        <dbReference type="ChEBI" id="CHEBI:57856"/>
        <dbReference type="ChEBI" id="CHEBI:59789"/>
        <dbReference type="ChEBI" id="CHEBI:61961"/>
        <dbReference type="EC" id="2.1.1.360"/>
    </reaction>
</comment>
<evidence type="ECO:0000313" key="9">
    <source>
        <dbReference type="Proteomes" id="UP000011087"/>
    </source>
</evidence>
<dbReference type="Pfam" id="PF08123">
    <property type="entry name" value="DOT1"/>
    <property type="match status" value="1"/>
</dbReference>
<reference evidence="9" key="2">
    <citation type="submission" date="2012-11" db="EMBL/GenBank/DDBJ databases">
        <authorList>
            <person name="Kuo A."/>
            <person name="Curtis B.A."/>
            <person name="Tanifuji G."/>
            <person name="Burki F."/>
            <person name="Gruber A."/>
            <person name="Irimia M."/>
            <person name="Maruyama S."/>
            <person name="Arias M.C."/>
            <person name="Ball S.G."/>
            <person name="Gile G.H."/>
            <person name="Hirakawa Y."/>
            <person name="Hopkins J.F."/>
            <person name="Rensing S.A."/>
            <person name="Schmutz J."/>
            <person name="Symeonidi A."/>
            <person name="Elias M."/>
            <person name="Eveleigh R.J."/>
            <person name="Herman E.K."/>
            <person name="Klute M.J."/>
            <person name="Nakayama T."/>
            <person name="Obornik M."/>
            <person name="Reyes-Prieto A."/>
            <person name="Armbrust E.V."/>
            <person name="Aves S.J."/>
            <person name="Beiko R.G."/>
            <person name="Coutinho P."/>
            <person name="Dacks J.B."/>
            <person name="Durnford D.G."/>
            <person name="Fast N.M."/>
            <person name="Green B.R."/>
            <person name="Grisdale C."/>
            <person name="Hempe F."/>
            <person name="Henrissat B."/>
            <person name="Hoppner M.P."/>
            <person name="Ishida K.-I."/>
            <person name="Kim E."/>
            <person name="Koreny L."/>
            <person name="Kroth P.G."/>
            <person name="Liu Y."/>
            <person name="Malik S.-B."/>
            <person name="Maier U.G."/>
            <person name="McRose D."/>
            <person name="Mock T."/>
            <person name="Neilson J.A."/>
            <person name="Onodera N.T."/>
            <person name="Poole A.M."/>
            <person name="Pritham E.J."/>
            <person name="Richards T.A."/>
            <person name="Rocap G."/>
            <person name="Roy S.W."/>
            <person name="Sarai C."/>
            <person name="Schaack S."/>
            <person name="Shirato S."/>
            <person name="Slamovits C.H."/>
            <person name="Spencer D.F."/>
            <person name="Suzuki S."/>
            <person name="Worden A.Z."/>
            <person name="Zauner S."/>
            <person name="Barry K."/>
            <person name="Bell C."/>
            <person name="Bharti A.K."/>
            <person name="Crow J.A."/>
            <person name="Grimwood J."/>
            <person name="Kramer R."/>
            <person name="Lindquist E."/>
            <person name="Lucas S."/>
            <person name="Salamov A."/>
            <person name="McFadden G.I."/>
            <person name="Lane C.E."/>
            <person name="Keeling P.J."/>
            <person name="Gray M.W."/>
            <person name="Grigoriev I.V."/>
            <person name="Archibald J.M."/>
        </authorList>
    </citation>
    <scope>NUCLEOTIDE SEQUENCE</scope>
    <source>
        <strain evidence="9">CCMP2712</strain>
    </source>
</reference>
<dbReference type="OrthoDB" id="443402at2759"/>
<dbReference type="InterPro" id="IPR030445">
    <property type="entry name" value="H3-K79_meTrfase"/>
</dbReference>
<accession>L1J588</accession>
<reference evidence="8" key="3">
    <citation type="submission" date="2016-03" db="UniProtKB">
        <authorList>
            <consortium name="EnsemblProtists"/>
        </authorList>
    </citation>
    <scope>IDENTIFICATION</scope>
</reference>
<dbReference type="AlphaFoldDB" id="L1J588"/>
<dbReference type="RefSeq" id="XP_005830683.1">
    <property type="nucleotide sequence ID" value="XM_005830626.1"/>
</dbReference>
<evidence type="ECO:0000313" key="8">
    <source>
        <dbReference type="EnsemblProtists" id="EKX43703"/>
    </source>
</evidence>
<protein>
    <recommendedName>
        <fullName evidence="2">Histone-lysine N-methyltransferase, H3 lysine-79 specific</fullName>
        <ecNumber evidence="1">2.1.1.360</ecNumber>
    </recommendedName>
    <alternativeName>
        <fullName evidence="4">Histone H3-K79 methyltransferase</fullName>
    </alternativeName>
</protein>
<evidence type="ECO:0000256" key="5">
    <source>
        <dbReference type="ARBA" id="ARBA00047770"/>
    </source>
</evidence>
<reference evidence="7 9" key="1">
    <citation type="journal article" date="2012" name="Nature">
        <title>Algal genomes reveal evolutionary mosaicism and the fate of nucleomorphs.</title>
        <authorList>
            <consortium name="DOE Joint Genome Institute"/>
            <person name="Curtis B.A."/>
            <person name="Tanifuji G."/>
            <person name="Burki F."/>
            <person name="Gruber A."/>
            <person name="Irimia M."/>
            <person name="Maruyama S."/>
            <person name="Arias M.C."/>
            <person name="Ball S.G."/>
            <person name="Gile G.H."/>
            <person name="Hirakawa Y."/>
            <person name="Hopkins J.F."/>
            <person name="Kuo A."/>
            <person name="Rensing S.A."/>
            <person name="Schmutz J."/>
            <person name="Symeonidi A."/>
            <person name="Elias M."/>
            <person name="Eveleigh R.J."/>
            <person name="Herman E.K."/>
            <person name="Klute M.J."/>
            <person name="Nakayama T."/>
            <person name="Obornik M."/>
            <person name="Reyes-Prieto A."/>
            <person name="Armbrust E.V."/>
            <person name="Aves S.J."/>
            <person name="Beiko R.G."/>
            <person name="Coutinho P."/>
            <person name="Dacks J.B."/>
            <person name="Durnford D.G."/>
            <person name="Fast N.M."/>
            <person name="Green B.R."/>
            <person name="Grisdale C.J."/>
            <person name="Hempel F."/>
            <person name="Henrissat B."/>
            <person name="Hoppner M.P."/>
            <person name="Ishida K."/>
            <person name="Kim E."/>
            <person name="Koreny L."/>
            <person name="Kroth P.G."/>
            <person name="Liu Y."/>
            <person name="Malik S.B."/>
            <person name="Maier U.G."/>
            <person name="McRose D."/>
            <person name="Mock T."/>
            <person name="Neilson J.A."/>
            <person name="Onodera N.T."/>
            <person name="Poole A.M."/>
            <person name="Pritham E.J."/>
            <person name="Richards T.A."/>
            <person name="Rocap G."/>
            <person name="Roy S.W."/>
            <person name="Sarai C."/>
            <person name="Schaack S."/>
            <person name="Shirato S."/>
            <person name="Slamovits C.H."/>
            <person name="Spencer D.F."/>
            <person name="Suzuki S."/>
            <person name="Worden A.Z."/>
            <person name="Zauner S."/>
            <person name="Barry K."/>
            <person name="Bell C."/>
            <person name="Bharti A.K."/>
            <person name="Crow J.A."/>
            <person name="Grimwood J."/>
            <person name="Kramer R."/>
            <person name="Lindquist E."/>
            <person name="Lucas S."/>
            <person name="Salamov A."/>
            <person name="McFadden G.I."/>
            <person name="Lane C.E."/>
            <person name="Keeling P.J."/>
            <person name="Gray M.W."/>
            <person name="Grigoriev I.V."/>
            <person name="Archibald J.M."/>
        </authorList>
    </citation>
    <scope>NUCLEOTIDE SEQUENCE</scope>
    <source>
        <strain evidence="7 9">CCMP2712</strain>
    </source>
</reference>
<sequence>MAQSKGIVPKDGMEVIDQVETHVLVAGTKPEDAIQHLGSHTYGEISPSSFAEILCLVQPKEGEIFVDLGSGTGKAVLLAASLFPFSESIGIEFVEPLHKAALRLQQSFWTMVAERKTTFAATEIGSKILNRFVFWYDGLDKKLALNWTTQWHEMNDTLIKRMEKLRVGARAITMTRPLDLDKESWVLRHKIVREYGRGKMTFFLFEKFAMSPQKTAKDTR</sequence>
<dbReference type="PANTHER" id="PTHR21451:SF19">
    <property type="entry name" value="ACTIVATED IN BLOCKED UNFOLDED PROTEIN RESPONSE"/>
    <property type="match status" value="1"/>
</dbReference>
<dbReference type="KEGG" id="gtt:GUITHDRAFT_110160"/>